<sequence length="252" mass="29043">MRVNDLYFAYDKEDIINGISFEIKNKKITTLLGANGCGKSTLFQLLTKNLKARHGQVLLEEKNVQDIKLKEFAQKVAIVHQYNTAPADLPVKRLVSYGRIPFYKHFQTQTDKDKEIINWALEVTNLKELSNRHLGQLSGGQRQRAWIAMALAQKPQILFLDEPTTYLDVKYQIEILRLIKLLNKEYSMTIVMVLHDINQAIHYSDEIIGMKKGKIIFQGDPQKVICEESIQNMYGINLKVGYLENQKYVLAV</sequence>
<dbReference type="Gene3D" id="3.40.50.300">
    <property type="entry name" value="P-loop containing nucleotide triphosphate hydrolases"/>
    <property type="match status" value="1"/>
</dbReference>
<name>G9X3B8_9FIRM</name>
<comment type="caution">
    <text evidence="11">The sequence shown here is derived from an EMBL/GenBank/DDBJ whole genome shotgun (WGS) entry which is preliminary data.</text>
</comment>
<dbReference type="Pfam" id="PF00005">
    <property type="entry name" value="ABC_tran"/>
    <property type="match status" value="1"/>
</dbReference>
<dbReference type="EMBL" id="AFZE01000057">
    <property type="protein sequence ID" value="EHL10660.1"/>
    <property type="molecule type" value="Genomic_DNA"/>
</dbReference>
<gene>
    <name evidence="12" type="ORF">HMPREF9628_00847</name>
    <name evidence="11" type="ORF">HMPREF9629_00875</name>
</gene>
<dbReference type="Proteomes" id="UP000003379">
    <property type="component" value="Unassembled WGS sequence"/>
</dbReference>
<dbReference type="InterPro" id="IPR003439">
    <property type="entry name" value="ABC_transporter-like_ATP-bd"/>
</dbReference>
<dbReference type="STRING" id="796937.HMPREF9630_01408"/>
<evidence type="ECO:0000256" key="6">
    <source>
        <dbReference type="ARBA" id="ARBA00022840"/>
    </source>
</evidence>
<dbReference type="InterPro" id="IPR017871">
    <property type="entry name" value="ABC_transporter-like_CS"/>
</dbReference>
<evidence type="ECO:0000256" key="7">
    <source>
        <dbReference type="ARBA" id="ARBA00023004"/>
    </source>
</evidence>
<evidence type="ECO:0000256" key="1">
    <source>
        <dbReference type="ARBA" id="ARBA00004202"/>
    </source>
</evidence>
<dbReference type="PANTHER" id="PTHR42771">
    <property type="entry name" value="IRON(3+)-HYDROXAMATE IMPORT ATP-BINDING PROTEIN FHUC"/>
    <property type="match status" value="1"/>
</dbReference>
<dbReference type="InterPro" id="IPR051535">
    <property type="entry name" value="Siderophore_ABC-ATPase"/>
</dbReference>
<dbReference type="SMART" id="SM00382">
    <property type="entry name" value="AAA"/>
    <property type="match status" value="1"/>
</dbReference>
<evidence type="ECO:0000313" key="11">
    <source>
        <dbReference type="EMBL" id="EHL10660.1"/>
    </source>
</evidence>
<reference evidence="12 13" key="2">
    <citation type="submission" date="2011-08" db="EMBL/GenBank/DDBJ databases">
        <title>The Genome Sequence of Eubacteriaceae bacterium CM5.</title>
        <authorList>
            <consortium name="The Broad Institute Genome Sequencing Platform"/>
            <person name="Earl A."/>
            <person name="Ward D."/>
            <person name="Feldgarden M."/>
            <person name="Gevers D."/>
            <person name="Sizova M."/>
            <person name="Hazen A."/>
            <person name="Epstein S."/>
            <person name="Young S.K."/>
            <person name="Zeng Q."/>
            <person name="Gargeya S."/>
            <person name="Fitzgerald M."/>
            <person name="Haas B."/>
            <person name="Abouelleil A."/>
            <person name="Alvarado L."/>
            <person name="Arachchi H.M."/>
            <person name="Berlin A."/>
            <person name="Brown A."/>
            <person name="Chapman S.B."/>
            <person name="Chen Z."/>
            <person name="Dunbar C."/>
            <person name="Freedman E."/>
            <person name="Gearin G."/>
            <person name="Gellesch M."/>
            <person name="Goldberg J."/>
            <person name="Griggs A."/>
            <person name="Gujja S."/>
            <person name="Heiman D."/>
            <person name="Howarth C."/>
            <person name="Larson L."/>
            <person name="Lui A."/>
            <person name="MacDonald P.J.P."/>
            <person name="Montmayeur A."/>
            <person name="Murphy C."/>
            <person name="Neiman D."/>
            <person name="Pearson M."/>
            <person name="Priest M."/>
            <person name="Roberts A."/>
            <person name="Saif S."/>
            <person name="Shea T."/>
            <person name="Shenoy N."/>
            <person name="Sisk P."/>
            <person name="Stolte C."/>
            <person name="Sykes S."/>
            <person name="Wortman J."/>
            <person name="Nusbaum C."/>
            <person name="Birren B."/>
        </authorList>
    </citation>
    <scope>NUCLEOTIDE SEQUENCE [LARGE SCALE GENOMIC DNA]</scope>
    <source>
        <strain evidence="12 13">CM5</strain>
    </source>
</reference>
<dbReference type="GO" id="GO:0016887">
    <property type="term" value="F:ATP hydrolysis activity"/>
    <property type="evidence" value="ECO:0007669"/>
    <property type="project" value="InterPro"/>
</dbReference>
<dbReference type="SUPFAM" id="SSF52540">
    <property type="entry name" value="P-loop containing nucleoside triphosphate hydrolases"/>
    <property type="match status" value="1"/>
</dbReference>
<comment type="subcellular location">
    <subcellularLocation>
        <location evidence="1">Cell membrane</location>
        <topology evidence="1">Peripheral membrane protein</topology>
    </subcellularLocation>
</comment>
<evidence type="ECO:0000313" key="14">
    <source>
        <dbReference type="Proteomes" id="UP000006437"/>
    </source>
</evidence>
<dbReference type="RefSeq" id="WP_009525110.1">
    <property type="nucleotide sequence ID" value="NZ_JBQMYE010000246.1"/>
</dbReference>
<keyword evidence="2" id="KW-0813">Transport</keyword>
<evidence type="ECO:0000256" key="8">
    <source>
        <dbReference type="ARBA" id="ARBA00023065"/>
    </source>
</evidence>
<evidence type="ECO:0000259" key="10">
    <source>
        <dbReference type="PROSITE" id="PS50893"/>
    </source>
</evidence>
<dbReference type="GO" id="GO:0006826">
    <property type="term" value="P:iron ion transport"/>
    <property type="evidence" value="ECO:0007669"/>
    <property type="project" value="UniProtKB-KW"/>
</dbReference>
<accession>G9XG82</accession>
<keyword evidence="6" id="KW-0067">ATP-binding</keyword>
<accession>G9X3B8</accession>
<evidence type="ECO:0000256" key="5">
    <source>
        <dbReference type="ARBA" id="ARBA00022741"/>
    </source>
</evidence>
<dbReference type="PATRIC" id="fig|796937.3.peg.2112"/>
<evidence type="ECO:0000256" key="3">
    <source>
        <dbReference type="ARBA" id="ARBA00022475"/>
    </source>
</evidence>
<dbReference type="BioCyc" id="EBAC796937-HMP:GMGH-877-MONOMER"/>
<dbReference type="FunFam" id="3.40.50.300:FF:000134">
    <property type="entry name" value="Iron-enterobactin ABC transporter ATP-binding protein"/>
    <property type="match status" value="1"/>
</dbReference>
<proteinExistence type="predicted"/>
<keyword evidence="5" id="KW-0547">Nucleotide-binding</keyword>
<evidence type="ECO:0000313" key="12">
    <source>
        <dbReference type="EMBL" id="EHL15196.1"/>
    </source>
</evidence>
<dbReference type="GO" id="GO:0005886">
    <property type="term" value="C:plasma membrane"/>
    <property type="evidence" value="ECO:0007669"/>
    <property type="project" value="UniProtKB-SubCell"/>
</dbReference>
<dbReference type="CDD" id="cd03214">
    <property type="entry name" value="ABC_Iron-Siderophores_B12_Hemin"/>
    <property type="match status" value="1"/>
</dbReference>
<keyword evidence="4" id="KW-0410">Iron transport</keyword>
<dbReference type="InterPro" id="IPR003593">
    <property type="entry name" value="AAA+_ATPase"/>
</dbReference>
<dbReference type="EMBL" id="AFZG01000096">
    <property type="protein sequence ID" value="EHL15196.1"/>
    <property type="molecule type" value="Genomic_DNA"/>
</dbReference>
<protein>
    <recommendedName>
        <fullName evidence="10">ABC transporter domain-containing protein</fullName>
    </recommendedName>
</protein>
<dbReference type="PROSITE" id="PS00211">
    <property type="entry name" value="ABC_TRANSPORTER_1"/>
    <property type="match status" value="1"/>
</dbReference>
<evidence type="ECO:0000313" key="13">
    <source>
        <dbReference type="Proteomes" id="UP000003379"/>
    </source>
</evidence>
<evidence type="ECO:0000256" key="4">
    <source>
        <dbReference type="ARBA" id="ARBA00022496"/>
    </source>
</evidence>
<reference evidence="11 14" key="1">
    <citation type="submission" date="2011-08" db="EMBL/GenBank/DDBJ databases">
        <title>The Genome Sequence of Eubacteriaceae bacterium ACC19a.</title>
        <authorList>
            <consortium name="The Broad Institute Genome Sequencing Platform"/>
            <person name="Earl A."/>
            <person name="Ward D."/>
            <person name="Feldgarden M."/>
            <person name="Gevers D."/>
            <person name="Sizova M."/>
            <person name="Hazen A."/>
            <person name="Epstein S."/>
            <person name="Young S.K."/>
            <person name="Zeng Q."/>
            <person name="Gargeya S."/>
            <person name="Fitzgerald M."/>
            <person name="Haas B."/>
            <person name="Abouelleil A."/>
            <person name="Alvarado L."/>
            <person name="Arachchi H.M."/>
            <person name="Berlin A."/>
            <person name="Brown A."/>
            <person name="Chapman S.B."/>
            <person name="Chen Z."/>
            <person name="Dunbar C."/>
            <person name="Freedman E."/>
            <person name="Gearin G."/>
            <person name="Gellesch M."/>
            <person name="Goldberg J."/>
            <person name="Griggs A."/>
            <person name="Gujja S."/>
            <person name="Heiman D."/>
            <person name="Howarth C."/>
            <person name="Larson L."/>
            <person name="Lui A."/>
            <person name="MacDonald P.J.P."/>
            <person name="Montmayeur A."/>
            <person name="Murphy C."/>
            <person name="Neiman D."/>
            <person name="Pearson M."/>
            <person name="Priest M."/>
            <person name="Roberts A."/>
            <person name="Saif S."/>
            <person name="Shea T."/>
            <person name="Shenoy N."/>
            <person name="Sisk P."/>
            <person name="Stolte C."/>
            <person name="Sykes S."/>
            <person name="Wortman J."/>
            <person name="Nusbaum C."/>
            <person name="Birren B."/>
        </authorList>
    </citation>
    <scope>NUCLEOTIDE SEQUENCE [LARGE SCALE GENOMIC DNA]</scope>
    <source>
        <strain evidence="11 14">ACC19a</strain>
    </source>
</reference>
<dbReference type="AlphaFoldDB" id="G9X3B8"/>
<dbReference type="GO" id="GO:0005524">
    <property type="term" value="F:ATP binding"/>
    <property type="evidence" value="ECO:0007669"/>
    <property type="project" value="UniProtKB-KW"/>
</dbReference>
<dbReference type="HOGENOM" id="CLU_000604_1_11_9"/>
<dbReference type="InterPro" id="IPR027417">
    <property type="entry name" value="P-loop_NTPase"/>
</dbReference>
<keyword evidence="7" id="KW-0408">Iron</keyword>
<evidence type="ECO:0000256" key="9">
    <source>
        <dbReference type="ARBA" id="ARBA00023136"/>
    </source>
</evidence>
<organism evidence="11 14">
    <name type="scientific">Peptoanaerobacter stomatis</name>
    <dbReference type="NCBI Taxonomy" id="796937"/>
    <lineage>
        <taxon>Bacteria</taxon>
        <taxon>Bacillati</taxon>
        <taxon>Bacillota</taxon>
        <taxon>Clostridia</taxon>
        <taxon>Peptostreptococcales</taxon>
        <taxon>Filifactoraceae</taxon>
        <taxon>Peptoanaerobacter</taxon>
    </lineage>
</organism>
<keyword evidence="3" id="KW-1003">Cell membrane</keyword>
<evidence type="ECO:0000256" key="2">
    <source>
        <dbReference type="ARBA" id="ARBA00022448"/>
    </source>
</evidence>
<keyword evidence="9" id="KW-0472">Membrane</keyword>
<feature type="domain" description="ABC transporter" evidence="10">
    <location>
        <begin position="1"/>
        <end position="237"/>
    </location>
</feature>
<dbReference type="PROSITE" id="PS50893">
    <property type="entry name" value="ABC_TRANSPORTER_2"/>
    <property type="match status" value="1"/>
</dbReference>
<keyword evidence="8" id="KW-0406">Ion transport</keyword>
<dbReference type="PANTHER" id="PTHR42771:SF10">
    <property type="entry name" value="FERRICHROME TRANSPORT ATP-BINDING PROTEIN FHUC"/>
    <property type="match status" value="1"/>
</dbReference>
<dbReference type="Proteomes" id="UP000006437">
    <property type="component" value="Unassembled WGS sequence"/>
</dbReference>